<sequence>MAYAAKLITPHYLVSPNLTLPDNFTSNNILSRVIQVNQHLQKNSNGKNMKVMVKTVDNLFMENAKIVYDHQINCLSVSLSGFVPYHQMESITYHELEMIQHYQIKNCLVDLRQIKVYSPGTRNLADDVWVPGVIKEGVQHLAIVLTKDVVEQLSTTNANSEIGVADDLKLQVKYFTNLNSAKEWIKNL</sequence>
<dbReference type="AlphaFoldDB" id="A0AA49JIP6"/>
<protein>
    <recommendedName>
        <fullName evidence="2">STAS/SEC14 domain-containing protein</fullName>
    </recommendedName>
</protein>
<accession>A0AA49JIP6</accession>
<name>A0AA49JIP6_9BACT</name>
<dbReference type="EMBL" id="CP120682">
    <property type="protein sequence ID" value="WKN36162.1"/>
    <property type="molecule type" value="Genomic_DNA"/>
</dbReference>
<reference evidence="1" key="2">
    <citation type="journal article" date="2024" name="Antonie Van Leeuwenhoek">
        <title>Roseihalotalea indica gen. nov., sp. nov., a halophilic Bacteroidetes from mesopelagic Southwest Indian Ocean with higher carbohydrate metabolic potential.</title>
        <authorList>
            <person name="Chen B."/>
            <person name="Zhang M."/>
            <person name="Lin D."/>
            <person name="Ye J."/>
            <person name="Tang K."/>
        </authorList>
    </citation>
    <scope>NUCLEOTIDE SEQUENCE</scope>
    <source>
        <strain evidence="1">TK19036</strain>
    </source>
</reference>
<evidence type="ECO:0008006" key="2">
    <source>
        <dbReference type="Google" id="ProtNLM"/>
    </source>
</evidence>
<evidence type="ECO:0000313" key="1">
    <source>
        <dbReference type="EMBL" id="WKN36162.1"/>
    </source>
</evidence>
<proteinExistence type="predicted"/>
<gene>
    <name evidence="1" type="ORF">K4G66_27735</name>
</gene>
<organism evidence="1">
    <name type="scientific">Roseihalotalea indica</name>
    <dbReference type="NCBI Taxonomy" id="2867963"/>
    <lineage>
        <taxon>Bacteria</taxon>
        <taxon>Pseudomonadati</taxon>
        <taxon>Bacteroidota</taxon>
        <taxon>Cytophagia</taxon>
        <taxon>Cytophagales</taxon>
        <taxon>Catalimonadaceae</taxon>
        <taxon>Roseihalotalea</taxon>
    </lineage>
</organism>
<reference evidence="1" key="1">
    <citation type="journal article" date="2023" name="Comput. Struct. Biotechnol. J.">
        <title>Discovery of a novel marine Bacteroidetes with a rich repertoire of carbohydrate-active enzymes.</title>
        <authorList>
            <person name="Chen B."/>
            <person name="Liu G."/>
            <person name="Chen Q."/>
            <person name="Wang H."/>
            <person name="Liu L."/>
            <person name="Tang K."/>
        </authorList>
    </citation>
    <scope>NUCLEOTIDE SEQUENCE</scope>
    <source>
        <strain evidence="1">TK19036</strain>
    </source>
</reference>